<comment type="caution">
    <text evidence="3">The sequence shown here is derived from an EMBL/GenBank/DDBJ whole genome shotgun (WGS) entry which is preliminary data.</text>
</comment>
<comment type="similarity">
    <text evidence="1 2">Belongs to the OprB family.</text>
</comment>
<proteinExistence type="inferred from homology"/>
<dbReference type="GO" id="GO:0015288">
    <property type="term" value="F:porin activity"/>
    <property type="evidence" value="ECO:0007669"/>
    <property type="project" value="InterPro"/>
</dbReference>
<evidence type="ECO:0000313" key="3">
    <source>
        <dbReference type="EMBL" id="OQP59206.1"/>
    </source>
</evidence>
<dbReference type="InterPro" id="IPR007049">
    <property type="entry name" value="Carb-sel_porin_OprB"/>
</dbReference>
<sequence length="438" mass="48577">MRSIFSILLLTVIFCNTHAQIAADSIASRNWSLHAQATSIWQYHPSFNAPYTGTHSLLKDESGKVSFTATVFAGRRLWKYATLYFNPEVAGGSGLSSAMGVAGFPNGETFRIGSPKLKLYLARLYLEQKFALGAGKEVETDDLNQVQQHVPARYISVRAGKFSIADFFDNNSYSHDPRSQFMNWSLMSNGAWDYPANTRGYTVGAVVEYHTPNWATRIAMTQMPTYANGPVLDDHIGKAYGLTWEGEKNITMNKQPGTIRLLLFHSLAAMGNYKEAIQKDPSTPDITLVRSVPRTKNGIGISIEQAISKNAGIFIRSSWNDGRNETWAFTEIDQSVSAGMVWKGEAWSRRNDALGTAIVVNGISGPHRDYLKAGGSGFIIGDGALNYGHEAIFETYYKFNIPAIFLSISPDYQFVLNPAYNKDRGPVHIFGVRAHVEW</sequence>
<evidence type="ECO:0000313" key="4">
    <source>
        <dbReference type="Proteomes" id="UP000192796"/>
    </source>
</evidence>
<feature type="signal peptide" evidence="2">
    <location>
        <begin position="1"/>
        <end position="21"/>
    </location>
</feature>
<dbReference type="GO" id="GO:0008643">
    <property type="term" value="P:carbohydrate transport"/>
    <property type="evidence" value="ECO:0007669"/>
    <property type="project" value="InterPro"/>
</dbReference>
<dbReference type="AlphaFoldDB" id="A0A1V9FLT5"/>
<dbReference type="InterPro" id="IPR038673">
    <property type="entry name" value="OprB_sf"/>
</dbReference>
<dbReference type="Pfam" id="PF04966">
    <property type="entry name" value="OprB"/>
    <property type="match status" value="1"/>
</dbReference>
<organism evidence="3 4">
    <name type="scientific">Niastella vici</name>
    <dbReference type="NCBI Taxonomy" id="1703345"/>
    <lineage>
        <taxon>Bacteria</taxon>
        <taxon>Pseudomonadati</taxon>
        <taxon>Bacteroidota</taxon>
        <taxon>Chitinophagia</taxon>
        <taxon>Chitinophagales</taxon>
        <taxon>Chitinophagaceae</taxon>
        <taxon>Niastella</taxon>
    </lineage>
</organism>
<gene>
    <name evidence="3" type="ORF">A3860_38410</name>
</gene>
<accession>A0A1V9FLT5</accession>
<name>A0A1V9FLT5_9BACT</name>
<dbReference type="OrthoDB" id="5755240at2"/>
<keyword evidence="4" id="KW-1185">Reference proteome</keyword>
<feature type="chain" id="PRO_5011829421" evidence="2">
    <location>
        <begin position="22"/>
        <end position="438"/>
    </location>
</feature>
<keyword evidence="2" id="KW-0732">Signal</keyword>
<dbReference type="EMBL" id="LVYD01000085">
    <property type="protein sequence ID" value="OQP59206.1"/>
    <property type="molecule type" value="Genomic_DNA"/>
</dbReference>
<dbReference type="GO" id="GO:0016020">
    <property type="term" value="C:membrane"/>
    <property type="evidence" value="ECO:0007669"/>
    <property type="project" value="InterPro"/>
</dbReference>
<reference evidence="3 4" key="1">
    <citation type="submission" date="2016-03" db="EMBL/GenBank/DDBJ databases">
        <title>Niastella vici sp. nov., isolated from farmland soil.</title>
        <authorList>
            <person name="Chen L."/>
            <person name="Wang D."/>
            <person name="Yang S."/>
            <person name="Wang G."/>
        </authorList>
    </citation>
    <scope>NUCLEOTIDE SEQUENCE [LARGE SCALE GENOMIC DNA]</scope>
    <source>
        <strain evidence="3 4">DJ57</strain>
    </source>
</reference>
<protein>
    <submittedName>
        <fullName evidence="3">Porin</fullName>
    </submittedName>
</protein>
<dbReference type="Proteomes" id="UP000192796">
    <property type="component" value="Unassembled WGS sequence"/>
</dbReference>
<evidence type="ECO:0000256" key="2">
    <source>
        <dbReference type="RuleBase" id="RU363072"/>
    </source>
</evidence>
<dbReference type="Gene3D" id="2.40.160.180">
    <property type="entry name" value="Carbohydrate-selective porin OprB"/>
    <property type="match status" value="1"/>
</dbReference>
<dbReference type="STRING" id="1703345.A3860_38410"/>
<evidence type="ECO:0000256" key="1">
    <source>
        <dbReference type="ARBA" id="ARBA00008769"/>
    </source>
</evidence>